<evidence type="ECO:0000256" key="1">
    <source>
        <dbReference type="SAM" id="SignalP"/>
    </source>
</evidence>
<gene>
    <name evidence="3" type="ORF">GL58_10985</name>
</gene>
<dbReference type="EMBL" id="JNVD01000022">
    <property type="protein sequence ID" value="KOC20022.1"/>
    <property type="molecule type" value="Genomic_DNA"/>
</dbReference>
<accession>A0A0L7MDR6</accession>
<keyword evidence="1" id="KW-0732">Signal</keyword>
<evidence type="ECO:0000313" key="4">
    <source>
        <dbReference type="Proteomes" id="UP000037442"/>
    </source>
</evidence>
<evidence type="ECO:0000259" key="2">
    <source>
        <dbReference type="Pfam" id="PF18050"/>
    </source>
</evidence>
<reference evidence="4" key="1">
    <citation type="submission" date="2014-06" db="EMBL/GenBank/DDBJ databases">
        <title>Draft genome sequence of C. testosteroni WDL7.</title>
        <authorList>
            <person name="Wu Y."/>
            <person name="Seshan H."/>
            <person name="Arumugam K."/>
        </authorList>
    </citation>
    <scope>NUCLEOTIDE SEQUENCE [LARGE SCALE GENOMIC DNA]</scope>
    <source>
        <strain evidence="4">WDL7</strain>
    </source>
</reference>
<comment type="caution">
    <text evidence="3">The sequence shown here is derived from an EMBL/GenBank/DDBJ whole genome shotgun (WGS) entry which is preliminary data.</text>
</comment>
<protein>
    <recommendedName>
        <fullName evidence="2">Cyclophilin-like domain-containing protein</fullName>
    </recommendedName>
</protein>
<dbReference type="Proteomes" id="UP000037442">
    <property type="component" value="Unassembled WGS sequence"/>
</dbReference>
<evidence type="ECO:0000313" key="3">
    <source>
        <dbReference type="EMBL" id="KOC20022.1"/>
    </source>
</evidence>
<feature type="domain" description="Cyclophilin-like" evidence="2">
    <location>
        <begin position="51"/>
        <end position="158"/>
    </location>
</feature>
<dbReference type="Gene3D" id="2.40.100.20">
    <property type="match status" value="1"/>
</dbReference>
<sequence>MKKLIPLHQWRRRTMALLASALVGVATCSHGSLVAQPAATPAKDMLMKIRLTVDGQTAIASLYDNATARDFASMLPLILTMEDYDTIERVSNLPRKLSTQGAPAGMTPAAGELTHYAPWGNLAIFIEPRSYSRSLLPLGKVDEGLSILARPGPYKLRIERVTP</sequence>
<organism evidence="3 4">
    <name type="scientific">Comamonas testosteroni</name>
    <name type="common">Pseudomonas testosteroni</name>
    <dbReference type="NCBI Taxonomy" id="285"/>
    <lineage>
        <taxon>Bacteria</taxon>
        <taxon>Pseudomonadati</taxon>
        <taxon>Pseudomonadota</taxon>
        <taxon>Betaproteobacteria</taxon>
        <taxon>Burkholderiales</taxon>
        <taxon>Comamonadaceae</taxon>
        <taxon>Comamonas</taxon>
    </lineage>
</organism>
<dbReference type="PATRIC" id="fig|285.49.peg.2269"/>
<dbReference type="InterPro" id="IPR041183">
    <property type="entry name" value="Cyclophilin-like"/>
</dbReference>
<feature type="signal peptide" evidence="1">
    <location>
        <begin position="1"/>
        <end position="31"/>
    </location>
</feature>
<name>A0A0L7MDR6_COMTE</name>
<dbReference type="AlphaFoldDB" id="A0A0L7MDR6"/>
<dbReference type="SUPFAM" id="SSF50891">
    <property type="entry name" value="Cyclophilin-like"/>
    <property type="match status" value="1"/>
</dbReference>
<proteinExistence type="predicted"/>
<dbReference type="Pfam" id="PF18050">
    <property type="entry name" value="Cyclophil_like2"/>
    <property type="match status" value="1"/>
</dbReference>
<dbReference type="InterPro" id="IPR029000">
    <property type="entry name" value="Cyclophilin-like_dom_sf"/>
</dbReference>
<feature type="chain" id="PRO_5005574108" description="Cyclophilin-like domain-containing protein" evidence="1">
    <location>
        <begin position="32"/>
        <end position="163"/>
    </location>
</feature>